<dbReference type="AlphaFoldDB" id="M0KUA0"/>
<evidence type="ECO:0000256" key="1">
    <source>
        <dbReference type="SAM" id="Coils"/>
    </source>
</evidence>
<proteinExistence type="predicted"/>
<keyword evidence="1" id="KW-0175">Coiled coil</keyword>
<dbReference type="Proteomes" id="UP000011687">
    <property type="component" value="Unassembled WGS sequence"/>
</dbReference>
<organism evidence="3 4">
    <name type="scientific">Haloarcula marismortui ATCC 33799</name>
    <dbReference type="NCBI Taxonomy" id="662475"/>
    <lineage>
        <taxon>Archaea</taxon>
        <taxon>Methanobacteriati</taxon>
        <taxon>Methanobacteriota</taxon>
        <taxon>Stenosarchaea group</taxon>
        <taxon>Halobacteria</taxon>
        <taxon>Halobacteriales</taxon>
        <taxon>Haloarculaceae</taxon>
        <taxon>Haloarcula</taxon>
    </lineage>
</organism>
<evidence type="ECO:0000313" key="4">
    <source>
        <dbReference type="Proteomes" id="UP000011687"/>
    </source>
</evidence>
<name>M0KUA0_9EURY</name>
<accession>M0KUA0</accession>
<gene>
    <name evidence="3" type="ORF">C435_03658</name>
</gene>
<evidence type="ECO:0000313" key="3">
    <source>
        <dbReference type="EMBL" id="EMA23804.1"/>
    </source>
</evidence>
<feature type="region of interest" description="Disordered" evidence="2">
    <location>
        <begin position="103"/>
        <end position="124"/>
    </location>
</feature>
<evidence type="ECO:0000256" key="2">
    <source>
        <dbReference type="SAM" id="MobiDB-lite"/>
    </source>
</evidence>
<dbReference type="EMBL" id="AOLS01000025">
    <property type="protein sequence ID" value="EMA23804.1"/>
    <property type="molecule type" value="Genomic_DNA"/>
</dbReference>
<feature type="coiled-coil region" evidence="1">
    <location>
        <begin position="27"/>
        <end position="65"/>
    </location>
</feature>
<keyword evidence="4" id="KW-1185">Reference proteome</keyword>
<protein>
    <submittedName>
        <fullName evidence="3">Uncharacterized protein</fullName>
    </submittedName>
</protein>
<sequence length="124" mass="14282">MGYNSVSQFMTEMIEAGYTQIGGTIAYDEETSELRTQRNELKQELDSARERINQLEEQLYRGERRTILRYLAQRETGASFAEIVQQVIDDTPARVAEVIEEMEGDQIESTDGHYHIESQDSNDI</sequence>
<reference evidence="3 4" key="1">
    <citation type="journal article" date="2014" name="PLoS Genet.">
        <title>Phylogenetically driven sequencing of extremely halophilic archaea reveals strategies for static and dynamic osmo-response.</title>
        <authorList>
            <person name="Becker E.A."/>
            <person name="Seitzer P.M."/>
            <person name="Tritt A."/>
            <person name="Larsen D."/>
            <person name="Krusor M."/>
            <person name="Yao A.I."/>
            <person name="Wu D."/>
            <person name="Madern D."/>
            <person name="Eisen J.A."/>
            <person name="Darling A.E."/>
            <person name="Facciotti M.T."/>
        </authorList>
    </citation>
    <scope>NUCLEOTIDE SEQUENCE [LARGE SCALE GENOMIC DNA]</scope>
    <source>
        <strain evidence="3 4">ATCC 33799</strain>
    </source>
</reference>
<comment type="caution">
    <text evidence="3">The sequence shown here is derived from an EMBL/GenBank/DDBJ whole genome shotgun (WGS) entry which is preliminary data.</text>
</comment>
<dbReference type="PATRIC" id="fig|662475.6.peg.698"/>